<gene>
    <name evidence="7" type="ORF">STSP1_00684</name>
</gene>
<comment type="similarity">
    <text evidence="6">Belongs to the HepT RNase toxin family.</text>
</comment>
<dbReference type="EMBL" id="CP021023">
    <property type="protein sequence ID" value="ARN56308.1"/>
    <property type="molecule type" value="Genomic_DNA"/>
</dbReference>
<dbReference type="GO" id="GO:0000166">
    <property type="term" value="F:nucleotide binding"/>
    <property type="evidence" value="ECO:0007669"/>
    <property type="project" value="UniProtKB-KW"/>
</dbReference>
<evidence type="ECO:0008006" key="9">
    <source>
        <dbReference type="Google" id="ProtNLM"/>
    </source>
</evidence>
<dbReference type="Gene3D" id="1.20.120.580">
    <property type="entry name" value="bsu32300-like"/>
    <property type="match status" value="1"/>
</dbReference>
<evidence type="ECO:0000313" key="7">
    <source>
        <dbReference type="EMBL" id="ARN56308.1"/>
    </source>
</evidence>
<keyword evidence="2" id="KW-1277">Toxin-antitoxin system</keyword>
<keyword evidence="8" id="KW-1185">Reference proteome</keyword>
<dbReference type="Proteomes" id="UP000193334">
    <property type="component" value="Chromosome"/>
</dbReference>
<protein>
    <recommendedName>
        <fullName evidence="9">DUF86 domain-containing protein</fullName>
    </recommendedName>
</protein>
<keyword evidence="3" id="KW-0540">Nuclease</keyword>
<dbReference type="KEGG" id="pbp:STSP1_00684"/>
<dbReference type="RefSeq" id="WP_161491591.1">
    <property type="nucleotide sequence ID" value="NZ_CP021023.1"/>
</dbReference>
<keyword evidence="1" id="KW-0597">Phosphoprotein</keyword>
<dbReference type="PANTHER" id="PTHR34139">
    <property type="entry name" value="UPF0331 PROTEIN MJ0127"/>
    <property type="match status" value="1"/>
</dbReference>
<dbReference type="InterPro" id="IPR051813">
    <property type="entry name" value="HepT_RNase_toxin"/>
</dbReference>
<evidence type="ECO:0000256" key="3">
    <source>
        <dbReference type="ARBA" id="ARBA00022722"/>
    </source>
</evidence>
<keyword evidence="4" id="KW-0547">Nucleotide-binding</keyword>
<dbReference type="GO" id="GO:0016787">
    <property type="term" value="F:hydrolase activity"/>
    <property type="evidence" value="ECO:0007669"/>
    <property type="project" value="UniProtKB-KW"/>
</dbReference>
<dbReference type="AlphaFoldDB" id="A0A1W6LKI5"/>
<dbReference type="InterPro" id="IPR037038">
    <property type="entry name" value="HepT-like_sf"/>
</dbReference>
<accession>A0A1W6LKI5</accession>
<evidence type="ECO:0000313" key="8">
    <source>
        <dbReference type="Proteomes" id="UP000193334"/>
    </source>
</evidence>
<dbReference type="PANTHER" id="PTHR34139:SF1">
    <property type="entry name" value="RNASE MJ1380-RELATED"/>
    <property type="match status" value="1"/>
</dbReference>
<dbReference type="STRING" id="1941349.STSP1_00684"/>
<proteinExistence type="inferred from homology"/>
<sequence>MRDPRKYLFDIADSCQFLIEFTSNRKLDDYKKSRAFRSAVERELQIIGEAMAQLDRVSPQTSEKISEYRNIIAFRNIIVHGYDKLNPETVWDIIVEKIEPLLKQTNTAMQEIGE</sequence>
<name>A0A1W6LKI5_9BACT</name>
<organism evidence="7 8">
    <name type="scientific">Sedimentisphaera salicampi</name>
    <dbReference type="NCBI Taxonomy" id="1941349"/>
    <lineage>
        <taxon>Bacteria</taxon>
        <taxon>Pseudomonadati</taxon>
        <taxon>Planctomycetota</taxon>
        <taxon>Phycisphaerae</taxon>
        <taxon>Sedimentisphaerales</taxon>
        <taxon>Sedimentisphaeraceae</taxon>
        <taxon>Sedimentisphaera</taxon>
    </lineage>
</organism>
<evidence type="ECO:0000256" key="2">
    <source>
        <dbReference type="ARBA" id="ARBA00022649"/>
    </source>
</evidence>
<dbReference type="GO" id="GO:0004540">
    <property type="term" value="F:RNA nuclease activity"/>
    <property type="evidence" value="ECO:0007669"/>
    <property type="project" value="InterPro"/>
</dbReference>
<dbReference type="InterPro" id="IPR008201">
    <property type="entry name" value="HepT-like"/>
</dbReference>
<dbReference type="GO" id="GO:0110001">
    <property type="term" value="C:toxin-antitoxin complex"/>
    <property type="evidence" value="ECO:0007669"/>
    <property type="project" value="InterPro"/>
</dbReference>
<dbReference type="Pfam" id="PF01934">
    <property type="entry name" value="HepT-like"/>
    <property type="match status" value="1"/>
</dbReference>
<evidence type="ECO:0000256" key="6">
    <source>
        <dbReference type="ARBA" id="ARBA00024207"/>
    </source>
</evidence>
<reference evidence="8" key="1">
    <citation type="submission" date="2017-04" db="EMBL/GenBank/DDBJ databases">
        <title>Comparative genomics and description of representatives of a novel lineage of planctomycetes thriving in anoxic sediments.</title>
        <authorList>
            <person name="Spring S."/>
            <person name="Bunk B."/>
            <person name="Sproer C."/>
        </authorList>
    </citation>
    <scope>NUCLEOTIDE SEQUENCE [LARGE SCALE GENOMIC DNA]</scope>
    <source>
        <strain evidence="8">ST-PulAB-D4</strain>
    </source>
</reference>
<evidence type="ECO:0000256" key="1">
    <source>
        <dbReference type="ARBA" id="ARBA00022553"/>
    </source>
</evidence>
<keyword evidence="5" id="KW-0378">Hydrolase</keyword>
<evidence type="ECO:0000256" key="4">
    <source>
        <dbReference type="ARBA" id="ARBA00022741"/>
    </source>
</evidence>
<evidence type="ECO:0000256" key="5">
    <source>
        <dbReference type="ARBA" id="ARBA00022801"/>
    </source>
</evidence>